<dbReference type="Proteomes" id="UP001198701">
    <property type="component" value="Unassembled WGS sequence"/>
</dbReference>
<name>A0ABS8IX57_9BURK</name>
<sequence>MNPKSSTLFHFTNNIDVIKSILKEGFWPRYSLEDVSQLTEGEYDYISFPMVCFCDIPLSRISDHVEFYGKYGIGMSRRWAEMNGLNPLLYLPGNNELRKELLNLNKHSNEVEGIERDEAKKTMRYIFAHSKPTRGTMVLKGEPVEKNFYFECEWRYVPKNENIDAYLLRTSHEKQEELSAANELTKKHCILKFEPSDIRYIFVERDSDIPGIMNYIQAELEHYSASTLKLLSSRVLSLEGLHEDL</sequence>
<comment type="caution">
    <text evidence="1">The sequence shown here is derived from an EMBL/GenBank/DDBJ whole genome shotgun (WGS) entry which is preliminary data.</text>
</comment>
<accession>A0ABS8IX57</accession>
<organism evidence="1 2">
    <name type="scientific">Massilia agrisoli</name>
    <dbReference type="NCBI Taxonomy" id="2892444"/>
    <lineage>
        <taxon>Bacteria</taxon>
        <taxon>Pseudomonadati</taxon>
        <taxon>Pseudomonadota</taxon>
        <taxon>Betaproteobacteria</taxon>
        <taxon>Burkholderiales</taxon>
        <taxon>Oxalobacteraceae</taxon>
        <taxon>Telluria group</taxon>
        <taxon>Massilia</taxon>
    </lineage>
</organism>
<dbReference type="EMBL" id="JAJHPV010000013">
    <property type="protein sequence ID" value="MCC6071800.1"/>
    <property type="molecule type" value="Genomic_DNA"/>
</dbReference>
<dbReference type="Pfam" id="PF10899">
    <property type="entry name" value="AbiGi"/>
    <property type="match status" value="1"/>
</dbReference>
<evidence type="ECO:0000313" key="2">
    <source>
        <dbReference type="Proteomes" id="UP001198701"/>
    </source>
</evidence>
<protein>
    <submittedName>
        <fullName evidence="1">Abortive infection system antitoxin AbiGi family protein</fullName>
    </submittedName>
</protein>
<proteinExistence type="predicted"/>
<evidence type="ECO:0000313" key="1">
    <source>
        <dbReference type="EMBL" id="MCC6071800.1"/>
    </source>
</evidence>
<dbReference type="RefSeq" id="WP_229432685.1">
    <property type="nucleotide sequence ID" value="NZ_JAJHPV010000013.1"/>
</dbReference>
<dbReference type="InterPro" id="IPR021223">
    <property type="entry name" value="AbiGi"/>
</dbReference>
<gene>
    <name evidence="1" type="ORF">LMJ30_12600</name>
</gene>
<reference evidence="1 2" key="1">
    <citation type="submission" date="2021-11" db="EMBL/GenBank/DDBJ databases">
        <authorList>
            <person name="Huq M.A."/>
        </authorList>
    </citation>
    <scope>NUCLEOTIDE SEQUENCE [LARGE SCALE GENOMIC DNA]</scope>
    <source>
        <strain evidence="1 2">MAHUQ-52</strain>
    </source>
</reference>
<keyword evidence="2" id="KW-1185">Reference proteome</keyword>